<evidence type="ECO:0000256" key="3">
    <source>
        <dbReference type="ARBA" id="ARBA00022833"/>
    </source>
</evidence>
<feature type="compositionally biased region" description="Polar residues" evidence="5">
    <location>
        <begin position="90"/>
        <end position="114"/>
    </location>
</feature>
<keyword evidence="3" id="KW-0862">Zinc</keyword>
<dbReference type="InterPro" id="IPR013083">
    <property type="entry name" value="Znf_RING/FYVE/PHD"/>
</dbReference>
<evidence type="ECO:0000313" key="7">
    <source>
        <dbReference type="Proteomes" id="UP000887560"/>
    </source>
</evidence>
<dbReference type="Gene3D" id="3.30.40.10">
    <property type="entry name" value="Zinc/RING finger domain, C3HC4 (zinc finger)"/>
    <property type="match status" value="1"/>
</dbReference>
<feature type="region of interest" description="Disordered" evidence="5">
    <location>
        <begin position="155"/>
        <end position="180"/>
    </location>
</feature>
<dbReference type="GO" id="GO:0006511">
    <property type="term" value="P:ubiquitin-dependent protein catabolic process"/>
    <property type="evidence" value="ECO:0007669"/>
    <property type="project" value="TreeGrafter"/>
</dbReference>
<dbReference type="GO" id="GO:0008270">
    <property type="term" value="F:zinc ion binding"/>
    <property type="evidence" value="ECO:0007669"/>
    <property type="project" value="UniProtKB-KW"/>
</dbReference>
<proteinExistence type="predicted"/>
<accession>A0A915NQE3</accession>
<reference evidence="8" key="1">
    <citation type="submission" date="2022-11" db="UniProtKB">
        <authorList>
            <consortium name="WormBaseParasite"/>
        </authorList>
    </citation>
    <scope>IDENTIFICATION</scope>
</reference>
<evidence type="ECO:0000313" key="8">
    <source>
        <dbReference type="WBParaSite" id="scf7180000420963.g6020"/>
    </source>
</evidence>
<protein>
    <submittedName>
        <fullName evidence="8">RING-type domain-containing protein</fullName>
    </submittedName>
</protein>
<dbReference type="GO" id="GO:0005634">
    <property type="term" value="C:nucleus"/>
    <property type="evidence" value="ECO:0007669"/>
    <property type="project" value="TreeGrafter"/>
</dbReference>
<dbReference type="AlphaFoldDB" id="A0A915NQE3"/>
<dbReference type="WBParaSite" id="scf7180000420963.g6020">
    <property type="protein sequence ID" value="scf7180000420963.g6020"/>
    <property type="gene ID" value="scf7180000420963.g6020"/>
</dbReference>
<keyword evidence="2 4" id="KW-0863">Zinc-finger</keyword>
<evidence type="ECO:0000256" key="4">
    <source>
        <dbReference type="PROSITE-ProRule" id="PRU00175"/>
    </source>
</evidence>
<evidence type="ECO:0000259" key="6">
    <source>
        <dbReference type="PROSITE" id="PS50089"/>
    </source>
</evidence>
<dbReference type="InterPro" id="IPR001841">
    <property type="entry name" value="Znf_RING"/>
</dbReference>
<evidence type="ECO:0000256" key="5">
    <source>
        <dbReference type="SAM" id="MobiDB-lite"/>
    </source>
</evidence>
<dbReference type="SMART" id="SM00184">
    <property type="entry name" value="RING"/>
    <property type="match status" value="1"/>
</dbReference>
<dbReference type="Proteomes" id="UP000887560">
    <property type="component" value="Unplaced"/>
</dbReference>
<feature type="domain" description="RING-type" evidence="6">
    <location>
        <begin position="281"/>
        <end position="322"/>
    </location>
</feature>
<sequence>MTRYYCHKCNRQCNVTNDDFGDVRCTGCNDTFVEEIQSSGSSPGTPTVTTMPPFGGAIPVNENPFGGFPDSPFSRLFSQAFAAAGSSGQPNPSAGRNSQDIGGPSSRSTTSDTGRASRPGHASRPRVPPTQNQQTGTGDEDPMAVFIQSIFAGLGQTAQRAQREGSNQGAPNPNLTQGSTPARFSFVQIISGPDHEGGGASIFAPNTTLQDYAWGTNGLDNILTALLNQVADQEQNTALRPEDIKRLPMTKVTQERKLNFRINCYVHFEILFPDCDKGMQCTTCMETFALDEEVAQLNCKHIFHKACIEPWLQRKNTCPICRTTIDPSEWGPRIADIDELD</sequence>
<evidence type="ECO:0000256" key="1">
    <source>
        <dbReference type="ARBA" id="ARBA00022723"/>
    </source>
</evidence>
<dbReference type="PANTHER" id="PTHR45931">
    <property type="entry name" value="SI:CH211-59O9.10"/>
    <property type="match status" value="1"/>
</dbReference>
<dbReference type="PANTHER" id="PTHR45931:SF3">
    <property type="entry name" value="RING ZINC FINGER-CONTAINING PROTEIN"/>
    <property type="match status" value="1"/>
</dbReference>
<dbReference type="InterPro" id="IPR051834">
    <property type="entry name" value="RING_finger_E3_ligase"/>
</dbReference>
<feature type="compositionally biased region" description="Polar residues" evidence="5">
    <location>
        <begin position="156"/>
        <end position="180"/>
    </location>
</feature>
<dbReference type="GO" id="GO:0061630">
    <property type="term" value="F:ubiquitin protein ligase activity"/>
    <property type="evidence" value="ECO:0007669"/>
    <property type="project" value="TreeGrafter"/>
</dbReference>
<dbReference type="SUPFAM" id="SSF57850">
    <property type="entry name" value="RING/U-box"/>
    <property type="match status" value="1"/>
</dbReference>
<evidence type="ECO:0000256" key="2">
    <source>
        <dbReference type="ARBA" id="ARBA00022771"/>
    </source>
</evidence>
<name>A0A915NQE3_9BILA</name>
<dbReference type="CDD" id="cd16454">
    <property type="entry name" value="RING-H2_PA-TM-RING"/>
    <property type="match status" value="1"/>
</dbReference>
<keyword evidence="7" id="KW-1185">Reference proteome</keyword>
<organism evidence="7 8">
    <name type="scientific">Meloidogyne floridensis</name>
    <dbReference type="NCBI Taxonomy" id="298350"/>
    <lineage>
        <taxon>Eukaryota</taxon>
        <taxon>Metazoa</taxon>
        <taxon>Ecdysozoa</taxon>
        <taxon>Nematoda</taxon>
        <taxon>Chromadorea</taxon>
        <taxon>Rhabditida</taxon>
        <taxon>Tylenchina</taxon>
        <taxon>Tylenchomorpha</taxon>
        <taxon>Tylenchoidea</taxon>
        <taxon>Meloidogynidae</taxon>
        <taxon>Meloidogyninae</taxon>
        <taxon>Meloidogyne</taxon>
    </lineage>
</organism>
<keyword evidence="1" id="KW-0479">Metal-binding</keyword>
<feature type="region of interest" description="Disordered" evidence="5">
    <location>
        <begin position="84"/>
        <end position="140"/>
    </location>
</feature>
<dbReference type="Pfam" id="PF13639">
    <property type="entry name" value="zf-RING_2"/>
    <property type="match status" value="1"/>
</dbReference>
<dbReference type="PROSITE" id="PS50089">
    <property type="entry name" value="ZF_RING_2"/>
    <property type="match status" value="1"/>
</dbReference>